<evidence type="ECO:0000256" key="2">
    <source>
        <dbReference type="ARBA" id="ARBA00011947"/>
    </source>
</evidence>
<gene>
    <name evidence="6" type="primary">58</name>
    <name evidence="6" type="ORF">PBI_DISMAS_58</name>
</gene>
<dbReference type="Pfam" id="PF00303">
    <property type="entry name" value="Thymidylat_synt"/>
    <property type="match status" value="1"/>
</dbReference>
<dbReference type="PRINTS" id="PR00108">
    <property type="entry name" value="THYMDSNTHASE"/>
</dbReference>
<dbReference type="InterPro" id="IPR023451">
    <property type="entry name" value="Thymidate_synth/dCMP_Mease_dom"/>
</dbReference>
<keyword evidence="4" id="KW-0808">Transferase</keyword>
<dbReference type="NCBIfam" id="TIGR03284">
    <property type="entry name" value="thym_sym"/>
    <property type="match status" value="1"/>
</dbReference>
<keyword evidence="3" id="KW-0489">Methyltransferase</keyword>
<dbReference type="Gene3D" id="3.30.572.10">
    <property type="entry name" value="Thymidylate synthase/dCMP hydroxymethylase domain"/>
    <property type="match status" value="1"/>
</dbReference>
<evidence type="ECO:0000259" key="5">
    <source>
        <dbReference type="Pfam" id="PF00303"/>
    </source>
</evidence>
<reference evidence="6 7" key="1">
    <citation type="submission" date="2017-12" db="EMBL/GenBank/DDBJ databases">
        <authorList>
            <person name="Tomczak R."/>
            <person name="Garlena R.A."/>
            <person name="Russell D.A."/>
            <person name="Pope W.H."/>
            <person name="Jacobs-Sera D."/>
            <person name="Hatfull G.F."/>
        </authorList>
    </citation>
    <scope>NUCLEOTIDE SEQUENCE [LARGE SCALE GENOMIC DNA]</scope>
</reference>
<dbReference type="PANTHER" id="PTHR11548">
    <property type="entry name" value="THYMIDYLATE SYNTHASE 1"/>
    <property type="match status" value="1"/>
</dbReference>
<dbReference type="CDD" id="cd00351">
    <property type="entry name" value="TS_Pyrimidine_HMase"/>
    <property type="match status" value="1"/>
</dbReference>
<dbReference type="EMBL" id="MG670586">
    <property type="protein sequence ID" value="AUG84855.1"/>
    <property type="molecule type" value="Genomic_DNA"/>
</dbReference>
<dbReference type="GeneID" id="40098856"/>
<dbReference type="Proteomes" id="UP000241261">
    <property type="component" value="Segment"/>
</dbReference>
<dbReference type="GO" id="GO:0004799">
    <property type="term" value="F:thymidylate synthase activity"/>
    <property type="evidence" value="ECO:0007669"/>
    <property type="project" value="UniProtKB-EC"/>
</dbReference>
<accession>A0A2H5BFS7</accession>
<evidence type="ECO:0000256" key="3">
    <source>
        <dbReference type="ARBA" id="ARBA00022603"/>
    </source>
</evidence>
<dbReference type="RefSeq" id="YP_009622119.1">
    <property type="nucleotide sequence ID" value="NC_042099.1"/>
</dbReference>
<feature type="domain" description="Thymidylate synthase/dCMP hydroxymethylase" evidence="5">
    <location>
        <begin position="11"/>
        <end position="305"/>
    </location>
</feature>
<evidence type="ECO:0000256" key="1">
    <source>
        <dbReference type="ARBA" id="ARBA00009972"/>
    </source>
</evidence>
<dbReference type="KEGG" id="vg:40098856"/>
<organism evidence="6 7">
    <name type="scientific">Microbacterium phage Dismas</name>
    <dbReference type="NCBI Taxonomy" id="2065199"/>
    <lineage>
        <taxon>Viruses</taxon>
        <taxon>Duplodnaviria</taxon>
        <taxon>Heunggongvirae</taxon>
        <taxon>Uroviricota</taxon>
        <taxon>Caudoviricetes</taxon>
        <taxon>Dismasvirus</taxon>
        <taxon>Dismasvirus dismas</taxon>
    </lineage>
</organism>
<dbReference type="SUPFAM" id="SSF55831">
    <property type="entry name" value="Thymidylate synthase/dCMP hydroxymethylase"/>
    <property type="match status" value="1"/>
</dbReference>
<dbReference type="InterPro" id="IPR036926">
    <property type="entry name" value="Thymidate_synth/dCMP_Mease_sf"/>
</dbReference>
<evidence type="ECO:0000313" key="6">
    <source>
        <dbReference type="EMBL" id="AUG84855.1"/>
    </source>
</evidence>
<dbReference type="GO" id="GO:0032259">
    <property type="term" value="P:methylation"/>
    <property type="evidence" value="ECO:0007669"/>
    <property type="project" value="UniProtKB-KW"/>
</dbReference>
<keyword evidence="7" id="KW-1185">Reference proteome</keyword>
<dbReference type="InterPro" id="IPR045097">
    <property type="entry name" value="Thymidate_synth/dCMP_Mease"/>
</dbReference>
<name>A0A2H5BFS7_9CAUD</name>
<dbReference type="GO" id="GO:0006231">
    <property type="term" value="P:dTMP biosynthetic process"/>
    <property type="evidence" value="ECO:0007669"/>
    <property type="project" value="InterPro"/>
</dbReference>
<dbReference type="InterPro" id="IPR000398">
    <property type="entry name" value="Thymidylate_synthase"/>
</dbReference>
<sequence>MTDPFNQTLTFEELLAHVVNNGEVRTDRTGTGTLSVFAPPPLSFSLEDGRVPLITSKRVPWKMATAEFLWMLTGSTNVNHLRQWSPAMAGLWDSWANKDGDIGPTYGAQYRDAGGSLLTQQLNAVPGLAVVPPSNPTGVDQVREVVSRLLSGADTRRALISLWSVAELRDMAIEPCMVLFQFSLRGPAYDQLHLHVYQRSADMMLGVPFDLYQAGLLAHLVARELSLVTGRDIQARRMVWSAGDVHVYANQLEAAREQLGQSYGAEPMRARVVIDGFRGLRLLDSSLEPGHISVIDYNPAPAIDAGKPAV</sequence>
<dbReference type="PANTHER" id="PTHR11548:SF1">
    <property type="entry name" value="THYMIDYLATE SYNTHASE 1"/>
    <property type="match status" value="1"/>
</dbReference>
<evidence type="ECO:0000256" key="4">
    <source>
        <dbReference type="ARBA" id="ARBA00022679"/>
    </source>
</evidence>
<dbReference type="OrthoDB" id="13491at10239"/>
<proteinExistence type="inferred from homology"/>
<dbReference type="EC" id="2.1.1.45" evidence="2"/>
<evidence type="ECO:0000313" key="7">
    <source>
        <dbReference type="Proteomes" id="UP000241261"/>
    </source>
</evidence>
<comment type="similarity">
    <text evidence="1">Belongs to the thymidylate synthase family.</text>
</comment>
<protein>
    <recommendedName>
        <fullName evidence="2">thymidylate synthase</fullName>
        <ecNumber evidence="2">2.1.1.45</ecNumber>
    </recommendedName>
</protein>